<protein>
    <submittedName>
        <fullName evidence="2">Uncharacterized protein</fullName>
    </submittedName>
</protein>
<evidence type="ECO:0000313" key="3">
    <source>
        <dbReference type="Proteomes" id="UP000765509"/>
    </source>
</evidence>
<dbReference type="EMBL" id="AVOT02012274">
    <property type="protein sequence ID" value="MBW0493851.1"/>
    <property type="molecule type" value="Genomic_DNA"/>
</dbReference>
<dbReference type="AlphaFoldDB" id="A0A9Q3D4P1"/>
<evidence type="ECO:0000313" key="2">
    <source>
        <dbReference type="EMBL" id="MBW0493851.1"/>
    </source>
</evidence>
<dbReference type="Proteomes" id="UP000765509">
    <property type="component" value="Unassembled WGS sequence"/>
</dbReference>
<name>A0A9Q3D4P1_9BASI</name>
<gene>
    <name evidence="2" type="ORF">O181_033566</name>
</gene>
<comment type="caution">
    <text evidence="2">The sequence shown here is derived from an EMBL/GenBank/DDBJ whole genome shotgun (WGS) entry which is preliminary data.</text>
</comment>
<keyword evidence="3" id="KW-1185">Reference proteome</keyword>
<evidence type="ECO:0000256" key="1">
    <source>
        <dbReference type="SAM" id="MobiDB-lite"/>
    </source>
</evidence>
<feature type="compositionally biased region" description="Basic and acidic residues" evidence="1">
    <location>
        <begin position="26"/>
        <end position="40"/>
    </location>
</feature>
<proteinExistence type="predicted"/>
<feature type="region of interest" description="Disordered" evidence="1">
    <location>
        <begin position="18"/>
        <end position="54"/>
    </location>
</feature>
<organism evidence="2 3">
    <name type="scientific">Austropuccinia psidii MF-1</name>
    <dbReference type="NCBI Taxonomy" id="1389203"/>
    <lineage>
        <taxon>Eukaryota</taxon>
        <taxon>Fungi</taxon>
        <taxon>Dikarya</taxon>
        <taxon>Basidiomycota</taxon>
        <taxon>Pucciniomycotina</taxon>
        <taxon>Pucciniomycetes</taxon>
        <taxon>Pucciniales</taxon>
        <taxon>Sphaerophragmiaceae</taxon>
        <taxon>Austropuccinia</taxon>
    </lineage>
</organism>
<accession>A0A9Q3D4P1</accession>
<sequence length="138" mass="16138">MEKLFNVCQNLKPQSQIKVLNNNPYHQEDIKPDSLLENKPKSPPQDQDGDKMAYSEKEALKQLMEASSWPKFFNVGEDAHMKLINYIYGLFIHVPSIPDYLITSKLNKALKGHASIWYTEMEEINGRRNFPWWNSQII</sequence>
<reference evidence="2" key="1">
    <citation type="submission" date="2021-03" db="EMBL/GenBank/DDBJ databases">
        <title>Draft genome sequence of rust myrtle Austropuccinia psidii MF-1, a brazilian biotype.</title>
        <authorList>
            <person name="Quecine M.C."/>
            <person name="Pachon D.M.R."/>
            <person name="Bonatelli M.L."/>
            <person name="Correr F.H."/>
            <person name="Franceschini L.M."/>
            <person name="Leite T.F."/>
            <person name="Margarido G.R.A."/>
            <person name="Almeida C.A."/>
            <person name="Ferrarezi J.A."/>
            <person name="Labate C.A."/>
        </authorList>
    </citation>
    <scope>NUCLEOTIDE SEQUENCE</scope>
    <source>
        <strain evidence="2">MF-1</strain>
    </source>
</reference>